<protein>
    <submittedName>
        <fullName evidence="2">Uncharacterized protein</fullName>
    </submittedName>
</protein>
<sequence>MTKYIVGSRYERKKVFKPDYKIIESLVNGKKQQRLIIFDPANKELCYEYALRKKKDVFDCCGCTELRKGTRLKIYYKNTPDEYCEIYSDEHICNLRPYNGSHTVATKKILKKPNYEIQNVIFRGKKTKKLIVFDEKDKELCYELCFEKSRFICRRCIKKKQNVFAYLETDGDGNECLRLGPNPHVCSLQLYQSEKDKQEIIIDASKFKLVPDSKEGTFKICIFVGEEKQLCYEFSFSSKSYRCVGCRKNDHQFIIKLCKKDNDEYFIQMKNCQKHVCKPQKFKCDNSKNAETTEKSAKNFILYQNENGTKKMIVFPSEADKNDKKYCYDYLLDRTIFRCNKCAKLKKHVSAKIKKDAKSGEESLELGATKHVCKKLKFSTIKKSIIKELSYEDVFPAAAKDKNQKTTAKFELRPNKKNVKDAVLIVFHPTDKKLCYEFHILQSVERYRCINCEKLKARVSAKLSTDSNGKKQVIIGEKEHICKPIKYQQEETKFTNFIMLHEDDATKVPKLIVYTSESKTHCYEYRKENLHFVCNGCTGKKSYAKLLKDFDGKNYVDFCTQEHTCAPQFFDAKKYEDDPIIDSSKFELFPNSLKDPNSKLFIFNSTDRKYGYEYNFHKNDNEIFYCYQCQRYLNKGVSAKLMPKNDGSNNFDIKMSKAEHACEPQNFVETGHLYFPPNFIHQNATDTNKEMIKVIYSKDKSLCYHFEFDNDLQIYFCIACKNRNRFISGKIIKCDETECFMVGYDHKCFPMPV</sequence>
<evidence type="ECO:0000313" key="2">
    <source>
        <dbReference type="WBParaSite" id="ES5_v2.g18787.t1"/>
    </source>
</evidence>
<reference evidence="2" key="1">
    <citation type="submission" date="2022-11" db="UniProtKB">
        <authorList>
            <consortium name="WormBaseParasite"/>
        </authorList>
    </citation>
    <scope>IDENTIFICATION</scope>
</reference>
<proteinExistence type="predicted"/>
<dbReference type="WBParaSite" id="ES5_v2.g18787.t1">
    <property type="protein sequence ID" value="ES5_v2.g18787.t1"/>
    <property type="gene ID" value="ES5_v2.g18787"/>
</dbReference>
<evidence type="ECO:0000313" key="1">
    <source>
        <dbReference type="Proteomes" id="UP000887579"/>
    </source>
</evidence>
<name>A0AC34FN12_9BILA</name>
<accession>A0AC34FN12</accession>
<dbReference type="Proteomes" id="UP000887579">
    <property type="component" value="Unplaced"/>
</dbReference>
<organism evidence="1 2">
    <name type="scientific">Panagrolaimus sp. ES5</name>
    <dbReference type="NCBI Taxonomy" id="591445"/>
    <lineage>
        <taxon>Eukaryota</taxon>
        <taxon>Metazoa</taxon>
        <taxon>Ecdysozoa</taxon>
        <taxon>Nematoda</taxon>
        <taxon>Chromadorea</taxon>
        <taxon>Rhabditida</taxon>
        <taxon>Tylenchina</taxon>
        <taxon>Panagrolaimomorpha</taxon>
        <taxon>Panagrolaimoidea</taxon>
        <taxon>Panagrolaimidae</taxon>
        <taxon>Panagrolaimus</taxon>
    </lineage>
</organism>